<dbReference type="PANTHER" id="PTHR30349">
    <property type="entry name" value="PHAGE INTEGRASE-RELATED"/>
    <property type="match status" value="1"/>
</dbReference>
<dbReference type="SUPFAM" id="SSF56349">
    <property type="entry name" value="DNA breaking-rejoining enzymes"/>
    <property type="match status" value="1"/>
</dbReference>
<gene>
    <name evidence="5" type="ORF">Rin_00004370</name>
</gene>
<dbReference type="GO" id="GO:0003677">
    <property type="term" value="F:DNA binding"/>
    <property type="evidence" value="ECO:0007669"/>
    <property type="project" value="InterPro"/>
</dbReference>
<proteinExistence type="predicted"/>
<dbReference type="InterPro" id="IPR011010">
    <property type="entry name" value="DNA_brk_join_enz"/>
</dbReference>
<dbReference type="Gene3D" id="1.10.443.10">
    <property type="entry name" value="Intergrase catalytic core"/>
    <property type="match status" value="1"/>
</dbReference>
<dbReference type="OrthoDB" id="9801717at2"/>
<dbReference type="InterPro" id="IPR013762">
    <property type="entry name" value="Integrase-like_cat_sf"/>
</dbReference>
<comment type="caution">
    <text evidence="5">The sequence shown here is derived from an EMBL/GenBank/DDBJ whole genome shotgun (WGS) entry which is preliminary data.</text>
</comment>
<accession>G2GXE5</accession>
<evidence type="ECO:0000313" key="5">
    <source>
        <dbReference type="EMBL" id="EGY29587.1"/>
    </source>
</evidence>
<dbReference type="InterPro" id="IPR050090">
    <property type="entry name" value="Tyrosine_recombinase_XerCD"/>
</dbReference>
<evidence type="ECO:0000259" key="4">
    <source>
        <dbReference type="PROSITE" id="PS51898"/>
    </source>
</evidence>
<protein>
    <submittedName>
        <fullName evidence="5">Site-specific recombinase XerD</fullName>
    </submittedName>
</protein>
<evidence type="ECO:0000256" key="1">
    <source>
        <dbReference type="ARBA" id="ARBA00022908"/>
    </source>
</evidence>
<dbReference type="RefSeq" id="WP_006706139.1">
    <property type="nucleotide sequence ID" value="NZ_AGCA01000093.1"/>
</dbReference>
<keyword evidence="1" id="KW-0229">DNA integration</keyword>
<dbReference type="GO" id="GO:0006310">
    <property type="term" value="P:DNA recombination"/>
    <property type="evidence" value="ECO:0007669"/>
    <property type="project" value="UniProtKB-KW"/>
</dbReference>
<evidence type="ECO:0000256" key="2">
    <source>
        <dbReference type="ARBA" id="ARBA00023172"/>
    </source>
</evidence>
<feature type="domain" description="Tyr recombinase" evidence="4">
    <location>
        <begin position="1"/>
        <end position="141"/>
    </location>
</feature>
<dbReference type="InterPro" id="IPR002104">
    <property type="entry name" value="Integrase_catalytic"/>
</dbReference>
<dbReference type="EMBL" id="AGCA01000093">
    <property type="protein sequence ID" value="EGY29587.1"/>
    <property type="molecule type" value="Genomic_DNA"/>
</dbReference>
<keyword evidence="2" id="KW-0233">DNA recombination</keyword>
<reference evidence="5 6" key="1">
    <citation type="journal article" date="2012" name="Genome Res.">
        <title>Genomic basis of endosymbiont-conferred protection against an insect parasitoid.</title>
        <authorList>
            <person name="Hansen A.K."/>
            <person name="Vorburger C."/>
            <person name="Moran N.A."/>
        </authorList>
    </citation>
    <scope>NUCLEOTIDE SEQUENCE [LARGE SCALE GENOMIC DNA]</scope>
    <source>
        <strain evidence="6">R5.15</strain>
    </source>
</reference>
<dbReference type="PROSITE" id="PS51898">
    <property type="entry name" value="TYR_RECOMBINASE"/>
    <property type="match status" value="1"/>
</dbReference>
<sequence length="162" mass="18172">AIGLRLQSINHERGTVMIRQGKGRKDRLIPIGERACYWVKQYRDLARPRLLDVPESDALFLAKDGQGFSLDGLSSHIGKLIRESGVRQAGSCHLLRHSMATQMLENGADTRWVQAMLGHADMSTTQIYTRVSIRALKEIHTATHPARRVQSQEADKKVETST</sequence>
<dbReference type="AlphaFoldDB" id="G2GXE5"/>
<evidence type="ECO:0000256" key="3">
    <source>
        <dbReference type="SAM" id="MobiDB-lite"/>
    </source>
</evidence>
<organism evidence="5 6">
    <name type="scientific">Candidatus Regiella insecticola 5.15</name>
    <dbReference type="NCBI Taxonomy" id="1005043"/>
    <lineage>
        <taxon>Bacteria</taxon>
        <taxon>Pseudomonadati</taxon>
        <taxon>Pseudomonadota</taxon>
        <taxon>Gammaproteobacteria</taxon>
        <taxon>Enterobacterales</taxon>
        <taxon>Enterobacteriaceae</taxon>
        <taxon>aphid secondary symbionts</taxon>
        <taxon>Candidatus Regiella</taxon>
    </lineage>
</organism>
<dbReference type="PANTHER" id="PTHR30349:SF90">
    <property type="entry name" value="TYROSINE RECOMBINASE XERD"/>
    <property type="match status" value="1"/>
</dbReference>
<dbReference type="Pfam" id="PF00589">
    <property type="entry name" value="Phage_integrase"/>
    <property type="match status" value="1"/>
</dbReference>
<dbReference type="GO" id="GO:0015074">
    <property type="term" value="P:DNA integration"/>
    <property type="evidence" value="ECO:0007669"/>
    <property type="project" value="UniProtKB-KW"/>
</dbReference>
<feature type="compositionally biased region" description="Basic and acidic residues" evidence="3">
    <location>
        <begin position="153"/>
        <end position="162"/>
    </location>
</feature>
<feature type="region of interest" description="Disordered" evidence="3">
    <location>
        <begin position="143"/>
        <end position="162"/>
    </location>
</feature>
<dbReference type="PATRIC" id="fig|1005043.3.peg.405"/>
<evidence type="ECO:0000313" key="6">
    <source>
        <dbReference type="Proteomes" id="UP000004116"/>
    </source>
</evidence>
<name>G2GXE5_9ENTR</name>
<dbReference type="Proteomes" id="UP000004116">
    <property type="component" value="Unassembled WGS sequence"/>
</dbReference>
<keyword evidence="6" id="KW-1185">Reference proteome</keyword>
<feature type="non-terminal residue" evidence="5">
    <location>
        <position position="1"/>
    </location>
</feature>